<keyword evidence="5" id="KW-0808">Transferase</keyword>
<dbReference type="GO" id="GO:0042732">
    <property type="term" value="P:D-xylose metabolic process"/>
    <property type="evidence" value="ECO:0007669"/>
    <property type="project" value="UniProtKB-KW"/>
</dbReference>
<evidence type="ECO:0000313" key="7">
    <source>
        <dbReference type="Proteomes" id="UP000702954"/>
    </source>
</evidence>
<evidence type="ECO:0000313" key="5">
    <source>
        <dbReference type="EMBL" id="TCS66093.1"/>
    </source>
</evidence>
<dbReference type="InterPro" id="IPR036390">
    <property type="entry name" value="WH_DNA-bd_sf"/>
</dbReference>
<dbReference type="Pfam" id="PF00480">
    <property type="entry name" value="ROK"/>
    <property type="match status" value="1"/>
</dbReference>
<evidence type="ECO:0000313" key="6">
    <source>
        <dbReference type="Proteomes" id="UP000294613"/>
    </source>
</evidence>
<evidence type="ECO:0000313" key="4">
    <source>
        <dbReference type="EMBL" id="GBU05651.1"/>
    </source>
</evidence>
<dbReference type="EMBL" id="BHEO01000008">
    <property type="protein sequence ID" value="GBU05651.1"/>
    <property type="molecule type" value="Genomic_DNA"/>
</dbReference>
<comment type="function">
    <text evidence="1">Transcriptional repressor of xylose-utilizing enzymes.</text>
</comment>
<name>A0A4R3JIR2_9FIRM</name>
<dbReference type="InterPro" id="IPR000600">
    <property type="entry name" value="ROK"/>
</dbReference>
<comment type="similarity">
    <text evidence="2">Belongs to the ROK (NagC/XylR) family.</text>
</comment>
<dbReference type="InterPro" id="IPR043129">
    <property type="entry name" value="ATPase_NBD"/>
</dbReference>
<gene>
    <name evidence="4" type="primary">xylR</name>
    <name evidence="5" type="ORF">EDD74_12058</name>
    <name evidence="4" type="ORF">FAEUMB_21920</name>
</gene>
<dbReference type="AlphaFoldDB" id="A0A4R3JIR2"/>
<keyword evidence="3" id="KW-0119">Carbohydrate metabolism</keyword>
<dbReference type="Proteomes" id="UP000294613">
    <property type="component" value="Unassembled WGS sequence"/>
</dbReference>
<reference evidence="5 6" key="2">
    <citation type="submission" date="2019-03" db="EMBL/GenBank/DDBJ databases">
        <title>Genomic Encyclopedia of Type Strains, Phase IV (KMG-IV): sequencing the most valuable type-strain genomes for metagenomic binning, comparative biology and taxonomic classification.</title>
        <authorList>
            <person name="Goeker M."/>
        </authorList>
    </citation>
    <scope>NUCLEOTIDE SEQUENCE [LARGE SCALE GENOMIC DNA]</scope>
    <source>
        <strain evidence="5 6">DSM 103426</strain>
    </source>
</reference>
<dbReference type="PANTHER" id="PTHR18964:SF149">
    <property type="entry name" value="BIFUNCTIONAL UDP-N-ACETYLGLUCOSAMINE 2-EPIMERASE_N-ACETYLMANNOSAMINE KINASE"/>
    <property type="match status" value="1"/>
</dbReference>
<protein>
    <submittedName>
        <fullName evidence="4">MarR family transcriptional regulator</fullName>
    </submittedName>
    <submittedName>
        <fullName evidence="5">Putative NBD/HSP70 family sugar kinase</fullName>
    </submittedName>
</protein>
<dbReference type="SUPFAM" id="SSF46785">
    <property type="entry name" value="Winged helix' DNA-binding domain"/>
    <property type="match status" value="1"/>
</dbReference>
<dbReference type="InterPro" id="IPR036388">
    <property type="entry name" value="WH-like_DNA-bd_sf"/>
</dbReference>
<proteinExistence type="inferred from homology"/>
<keyword evidence="7" id="KW-1185">Reference proteome</keyword>
<dbReference type="PANTHER" id="PTHR18964">
    <property type="entry name" value="ROK (REPRESSOR, ORF, KINASE) FAMILY"/>
    <property type="match status" value="1"/>
</dbReference>
<dbReference type="Gene3D" id="1.10.10.10">
    <property type="entry name" value="Winged helix-like DNA-binding domain superfamily/Winged helix DNA-binding domain"/>
    <property type="match status" value="1"/>
</dbReference>
<dbReference type="RefSeq" id="WP_008976004.1">
    <property type="nucleotide sequence ID" value="NZ_BHEO01000008.1"/>
</dbReference>
<dbReference type="SUPFAM" id="SSF53067">
    <property type="entry name" value="Actin-like ATPase domain"/>
    <property type="match status" value="1"/>
</dbReference>
<organism evidence="5 6">
    <name type="scientific">Faecalimonas umbilicata</name>
    <dbReference type="NCBI Taxonomy" id="1912855"/>
    <lineage>
        <taxon>Bacteria</taxon>
        <taxon>Bacillati</taxon>
        <taxon>Bacillota</taxon>
        <taxon>Clostridia</taxon>
        <taxon>Lachnospirales</taxon>
        <taxon>Lachnospiraceae</taxon>
        <taxon>Faecalimonas</taxon>
    </lineage>
</organism>
<keyword evidence="5" id="KW-0418">Kinase</keyword>
<evidence type="ECO:0000256" key="3">
    <source>
        <dbReference type="ARBA" id="ARBA00022629"/>
    </source>
</evidence>
<reference evidence="4 7" key="1">
    <citation type="journal article" date="2018" name="Int. J. Syst. Evol. Microbiol.">
        <title>Draft Genome Sequence of Faecalimonas umbilicata JCM 30896T, an Acetate-Producing Bacterium Isolated from Human Feces.</title>
        <authorList>
            <person name="Sakamoto M."/>
            <person name="Ikeyama N."/>
            <person name="Yuki M."/>
            <person name="Ohkuma M."/>
        </authorList>
    </citation>
    <scope>NUCLEOTIDE SEQUENCE [LARGE SCALE GENOMIC DNA]</scope>
    <source>
        <strain evidence="4 7">EGH7</strain>
    </source>
</reference>
<dbReference type="Gene3D" id="3.30.420.40">
    <property type="match status" value="2"/>
</dbReference>
<dbReference type="Proteomes" id="UP000702954">
    <property type="component" value="Unassembled WGS sequence"/>
</dbReference>
<evidence type="ECO:0000256" key="1">
    <source>
        <dbReference type="ARBA" id="ARBA00002486"/>
    </source>
</evidence>
<dbReference type="EMBL" id="SLZV01000020">
    <property type="protein sequence ID" value="TCS66093.1"/>
    <property type="molecule type" value="Genomic_DNA"/>
</dbReference>
<evidence type="ECO:0000256" key="2">
    <source>
        <dbReference type="ARBA" id="ARBA00006479"/>
    </source>
</evidence>
<accession>A0A4R3JIR2</accession>
<sequence length="401" mass="45137">MYKKKSDVYSQHVSSVLEFIYRKQKTSRIEIANATGLTPALMTEITGDLKSQNLIVEIGDEISNAPGSGRKRKLLTLNASAGYLIGIELNMRGIFFVITDLSGKVITEACETFSSYDVNNINSEIVLQLNLLLKKVDPSKIFGAGIAIPGHFDYDSQTIISNNPLWKAFNLKEISVYFPFPFIVNNNVECMSLGEYLFQAKNSPDKFLFYHIGHGLFCSFFNAEQLGVKNNYYIGEVGHTVVDINGPLCECGKRGCLQTYISESWLIKNARFLFHQSSSSIFRSLVDNAEAIDIDTVIKAYELGDPYFNTQIDLGIRLLSVSVANTLIIQDIDKIYLNSRLFRHDSFQNQLTALIQEQLNFIPTKRNIEIEITQFDDYRGAIGACALASFAFLIKNKHFDI</sequence>
<keyword evidence="3" id="KW-0859">Xylose metabolism</keyword>
<dbReference type="GO" id="GO:0016301">
    <property type="term" value="F:kinase activity"/>
    <property type="evidence" value="ECO:0007669"/>
    <property type="project" value="UniProtKB-KW"/>
</dbReference>
<comment type="caution">
    <text evidence="5">The sequence shown here is derived from an EMBL/GenBank/DDBJ whole genome shotgun (WGS) entry which is preliminary data.</text>
</comment>